<proteinExistence type="predicted"/>
<evidence type="ECO:0000313" key="2">
    <source>
        <dbReference type="Proteomes" id="UP000199032"/>
    </source>
</evidence>
<organism evidence="1 2">
    <name type="scientific">Candidatus Nitrospira nitrosa</name>
    <dbReference type="NCBI Taxonomy" id="1742972"/>
    <lineage>
        <taxon>Bacteria</taxon>
        <taxon>Pseudomonadati</taxon>
        <taxon>Nitrospirota</taxon>
        <taxon>Nitrospiria</taxon>
        <taxon>Nitrospirales</taxon>
        <taxon>Nitrospiraceae</taxon>
        <taxon>Nitrospira</taxon>
    </lineage>
</organism>
<protein>
    <submittedName>
        <fullName evidence="1">Uncharacterized protein</fullName>
    </submittedName>
</protein>
<evidence type="ECO:0000313" key="1">
    <source>
        <dbReference type="EMBL" id="CUS36128.1"/>
    </source>
</evidence>
<accession>A0A0S4LHS4</accession>
<dbReference type="AlphaFoldDB" id="A0A0S4LHS4"/>
<dbReference type="EMBL" id="CZQA01000008">
    <property type="protein sequence ID" value="CUS36128.1"/>
    <property type="molecule type" value="Genomic_DNA"/>
</dbReference>
<reference evidence="1 2" key="1">
    <citation type="submission" date="2015-10" db="EMBL/GenBank/DDBJ databases">
        <authorList>
            <person name="Gilbert D.G."/>
        </authorList>
    </citation>
    <scope>NUCLEOTIDE SEQUENCE [LARGE SCALE GENOMIC DNA]</scope>
    <source>
        <strain evidence="1">COMA1</strain>
    </source>
</reference>
<keyword evidence="2" id="KW-1185">Reference proteome</keyword>
<dbReference type="Proteomes" id="UP000199032">
    <property type="component" value="Unassembled WGS sequence"/>
</dbReference>
<gene>
    <name evidence="1" type="ORF">COMA1_20652</name>
</gene>
<name>A0A0S4LHS4_9BACT</name>
<sequence>MHLVEDKSRHRTTARLTQIIWGLYVHVSPVVCKKARPELSSPHCARRLSKQFGCPANRHDIG</sequence>